<keyword evidence="6" id="KW-1185">Reference proteome</keyword>
<evidence type="ECO:0000256" key="1">
    <source>
        <dbReference type="ARBA" id="ARBA00006515"/>
    </source>
</evidence>
<dbReference type="PANTHER" id="PTHR43150">
    <property type="entry name" value="HYPERKINETIC, ISOFORM M"/>
    <property type="match status" value="1"/>
</dbReference>
<feature type="domain" description="NADP-dependent oxidoreductase" evidence="4">
    <location>
        <begin position="32"/>
        <end position="336"/>
    </location>
</feature>
<accession>A0ABY5L553</accession>
<sequence>MSTQSPYRAADERYDAMAYRRAGRSGLDLPALSLGLWHNFGDTTALETQRDVLLRAFDLGITHFDLANNYGPPAGSAERNFGLHLARDLRPYRDELVISSKAGYDMWPGPYGDGGSRKYLLASLDQSLGRLGLDYVDVFYSHRPDPSTPIEETMGALHTAVTSGKALYAGISNYSPSQTREAQRVLAEMGTPLLIHQPSYSMFNRHVEQPEGGDGESLLDVVGDLGIGMIVFSPLAQGLLTSRYLSGEAPAGSRASIGHFLKPERIDATYLARARALDDLARERGQSLAQLALSWVLRDQRVTSALVGASSVAQLEDNVAALRAPALTDAEIAAIEPLAVDGTAR</sequence>
<protein>
    <submittedName>
        <fullName evidence="5">Aldo/keto reductase</fullName>
    </submittedName>
</protein>
<dbReference type="Gene3D" id="3.20.20.100">
    <property type="entry name" value="NADP-dependent oxidoreductase domain"/>
    <property type="match status" value="1"/>
</dbReference>
<dbReference type="Pfam" id="PF00248">
    <property type="entry name" value="Aldo_ket_red"/>
    <property type="match status" value="1"/>
</dbReference>
<dbReference type="InterPro" id="IPR036812">
    <property type="entry name" value="NAD(P)_OxRdtase_dom_sf"/>
</dbReference>
<dbReference type="Proteomes" id="UP001316189">
    <property type="component" value="Chromosome"/>
</dbReference>
<name>A0ABY5L553_9CELL</name>
<evidence type="ECO:0000313" key="5">
    <source>
        <dbReference type="EMBL" id="UUI75728.1"/>
    </source>
</evidence>
<organism evidence="5 6">
    <name type="scientific">Cellulomonas chengniuliangii</name>
    <dbReference type="NCBI Taxonomy" id="2968084"/>
    <lineage>
        <taxon>Bacteria</taxon>
        <taxon>Bacillati</taxon>
        <taxon>Actinomycetota</taxon>
        <taxon>Actinomycetes</taxon>
        <taxon>Micrococcales</taxon>
        <taxon>Cellulomonadaceae</taxon>
        <taxon>Cellulomonas</taxon>
    </lineage>
</organism>
<proteinExistence type="inferred from homology"/>
<evidence type="ECO:0000259" key="4">
    <source>
        <dbReference type="Pfam" id="PF00248"/>
    </source>
</evidence>
<dbReference type="PANTHER" id="PTHR43150:SF4">
    <property type="entry name" value="L-GLYCERALDEHYDE 3-PHOSPHATE REDUCTASE"/>
    <property type="match status" value="1"/>
</dbReference>
<reference evidence="5 6" key="1">
    <citation type="submission" date="2022-07" db="EMBL/GenBank/DDBJ databases">
        <title>Novel species in genus cellulomonas.</title>
        <authorList>
            <person name="Ye L."/>
        </authorList>
    </citation>
    <scope>NUCLEOTIDE SEQUENCE [LARGE SCALE GENOMIC DNA]</scope>
    <source>
        <strain evidence="6">zg-Y338</strain>
    </source>
</reference>
<comment type="similarity">
    <text evidence="1">Belongs to the shaker potassium channel beta subunit family.</text>
</comment>
<evidence type="ECO:0000313" key="6">
    <source>
        <dbReference type="Proteomes" id="UP001316189"/>
    </source>
</evidence>
<dbReference type="InterPro" id="IPR023210">
    <property type="entry name" value="NADP_OxRdtase_dom"/>
</dbReference>
<dbReference type="RefSeq" id="WP_227568178.1">
    <property type="nucleotide sequence ID" value="NZ_CP101988.1"/>
</dbReference>
<dbReference type="InterPro" id="IPR005399">
    <property type="entry name" value="K_chnl_volt-dep_bsu_KCNAB-rel"/>
</dbReference>
<dbReference type="SUPFAM" id="SSF51430">
    <property type="entry name" value="NAD(P)-linked oxidoreductase"/>
    <property type="match status" value="1"/>
</dbReference>
<keyword evidence="3" id="KW-0560">Oxidoreductase</keyword>
<gene>
    <name evidence="5" type="ORF">NP064_02070</name>
</gene>
<keyword evidence="2" id="KW-0521">NADP</keyword>
<evidence type="ECO:0000256" key="2">
    <source>
        <dbReference type="ARBA" id="ARBA00022857"/>
    </source>
</evidence>
<evidence type="ECO:0000256" key="3">
    <source>
        <dbReference type="ARBA" id="ARBA00023002"/>
    </source>
</evidence>
<dbReference type="EMBL" id="CP101988">
    <property type="protein sequence ID" value="UUI75728.1"/>
    <property type="molecule type" value="Genomic_DNA"/>
</dbReference>